<dbReference type="RefSeq" id="WP_114809755.1">
    <property type="nucleotide sequence ID" value="NZ_CP139965.1"/>
</dbReference>
<sequence length="364" mass="39089">MNRPFHSAPVCVPCRLAAIGAVVLLAGGAFVWTAGWLTPKRLSASAVVDQLQTDGGTHAGYRRNHAKGLCFEGHFESNGAGEALSRAEIFRAGVTPLIGRFSMPGSNPGAPDNSVPVKSMSLLFKLRDGEQWRTGMNTVPVFAVRTPEQFYRQLQALQPVAATGKPDPARVAAFYAATPESAPLRQWVATHKPSSSFANATFYSVNAFRFTNANGETHAVRWSMVPELPYMALDPQTAHNPNFLAQDLTQRLAAGPLRWHLILTVAAPGDPVDDATRVWPADRPHIDAGTLVIERSVPQAAGACRDVNFDPTVLPAGITPSDDPLLAARSSAYSVSFNRRTREEAQHGAPPVDQGNEGSQGDHS</sequence>
<name>A0ABZ0WMY4_9BURK</name>
<dbReference type="PANTHER" id="PTHR11465:SF9">
    <property type="entry name" value="CATALASE"/>
    <property type="match status" value="1"/>
</dbReference>
<evidence type="ECO:0000313" key="13">
    <source>
        <dbReference type="Proteomes" id="UP001325479"/>
    </source>
</evidence>
<feature type="transmembrane region" description="Helical" evidence="10">
    <location>
        <begin position="12"/>
        <end position="37"/>
    </location>
</feature>
<keyword evidence="10" id="KW-0472">Membrane</keyword>
<evidence type="ECO:0000256" key="8">
    <source>
        <dbReference type="PIRNR" id="PIRNR000296"/>
    </source>
</evidence>
<proteinExistence type="inferred from homology"/>
<dbReference type="InterPro" id="IPR024168">
    <property type="entry name" value="Catalase_SrpA-type_pred"/>
</dbReference>
<feature type="domain" description="Catalase core" evidence="11">
    <location>
        <begin position="24"/>
        <end position="364"/>
    </location>
</feature>
<evidence type="ECO:0000256" key="4">
    <source>
        <dbReference type="ARBA" id="ARBA00022617"/>
    </source>
</evidence>
<dbReference type="Pfam" id="PF00199">
    <property type="entry name" value="Catalase"/>
    <property type="match status" value="1"/>
</dbReference>
<evidence type="ECO:0000313" key="12">
    <source>
        <dbReference type="EMBL" id="WQD78648.1"/>
    </source>
</evidence>
<keyword evidence="5 8" id="KW-0479">Metal-binding</keyword>
<evidence type="ECO:0000256" key="3">
    <source>
        <dbReference type="ARBA" id="ARBA00022559"/>
    </source>
</evidence>
<evidence type="ECO:0000256" key="7">
    <source>
        <dbReference type="ARBA" id="ARBA00023004"/>
    </source>
</evidence>
<comment type="cofactor">
    <cofactor evidence="8">
        <name>heme</name>
        <dbReference type="ChEBI" id="CHEBI:30413"/>
    </cofactor>
</comment>
<evidence type="ECO:0000256" key="1">
    <source>
        <dbReference type="ARBA" id="ARBA00002974"/>
    </source>
</evidence>
<keyword evidence="6 8" id="KW-0560">Oxidoreductase</keyword>
<keyword evidence="4 8" id="KW-0349">Heme</keyword>
<protein>
    <recommendedName>
        <fullName evidence="8">Catalase-related peroxidase</fullName>
        <ecNumber evidence="8">1.11.1.-</ecNumber>
    </recommendedName>
</protein>
<reference evidence="12 13" key="1">
    <citation type="submission" date="2023-12" db="EMBL/GenBank/DDBJ databases">
        <title>Genome sequencing and assembly of bacterial species from a model synthetic community.</title>
        <authorList>
            <person name="Hogle S.L."/>
        </authorList>
    </citation>
    <scope>NUCLEOTIDE SEQUENCE [LARGE SCALE GENOMIC DNA]</scope>
    <source>
        <strain evidence="12 13">HAMBI 2494</strain>
    </source>
</reference>
<evidence type="ECO:0000259" key="11">
    <source>
        <dbReference type="SMART" id="SM01060"/>
    </source>
</evidence>
<dbReference type="InterPro" id="IPR018028">
    <property type="entry name" value="Catalase"/>
</dbReference>
<comment type="similarity">
    <text evidence="2 8">Belongs to the catalase family.</text>
</comment>
<dbReference type="Gene3D" id="1.20.1280.120">
    <property type="match status" value="1"/>
</dbReference>
<evidence type="ECO:0000256" key="9">
    <source>
        <dbReference type="SAM" id="MobiDB-lite"/>
    </source>
</evidence>
<dbReference type="Proteomes" id="UP001325479">
    <property type="component" value="Chromosome"/>
</dbReference>
<evidence type="ECO:0000256" key="2">
    <source>
        <dbReference type="ARBA" id="ARBA00005329"/>
    </source>
</evidence>
<evidence type="ECO:0000256" key="6">
    <source>
        <dbReference type="ARBA" id="ARBA00023002"/>
    </source>
</evidence>
<comment type="function">
    <text evidence="8">Has an organic peroxide-dependent peroxidase activity.</text>
</comment>
<keyword evidence="3 8" id="KW-0575">Peroxidase</keyword>
<evidence type="ECO:0000256" key="10">
    <source>
        <dbReference type="SAM" id="Phobius"/>
    </source>
</evidence>
<dbReference type="EMBL" id="CP139965">
    <property type="protein sequence ID" value="WQD78648.1"/>
    <property type="molecule type" value="Genomic_DNA"/>
</dbReference>
<dbReference type="PRINTS" id="PR00067">
    <property type="entry name" value="CATALASE"/>
</dbReference>
<dbReference type="PROSITE" id="PS51402">
    <property type="entry name" value="CATALASE_3"/>
    <property type="match status" value="1"/>
</dbReference>
<dbReference type="InterPro" id="IPR020835">
    <property type="entry name" value="Catalase_sf"/>
</dbReference>
<dbReference type="SUPFAM" id="SSF56634">
    <property type="entry name" value="Heme-dependent catalase-like"/>
    <property type="match status" value="1"/>
</dbReference>
<dbReference type="SMART" id="SM01060">
    <property type="entry name" value="Catalase"/>
    <property type="match status" value="1"/>
</dbReference>
<organism evidence="12 13">
    <name type="scientific">Paraburkholderia kururiensis</name>
    <dbReference type="NCBI Taxonomy" id="984307"/>
    <lineage>
        <taxon>Bacteria</taxon>
        <taxon>Pseudomonadati</taxon>
        <taxon>Pseudomonadota</taxon>
        <taxon>Betaproteobacteria</taxon>
        <taxon>Burkholderiales</taxon>
        <taxon>Burkholderiaceae</taxon>
        <taxon>Paraburkholderia</taxon>
    </lineage>
</organism>
<dbReference type="PANTHER" id="PTHR11465">
    <property type="entry name" value="CATALASE"/>
    <property type="match status" value="1"/>
</dbReference>
<accession>A0ABZ0WMY4</accession>
<gene>
    <name evidence="12" type="ORF">U0042_02770</name>
</gene>
<dbReference type="InterPro" id="IPR011614">
    <property type="entry name" value="Catalase_core"/>
</dbReference>
<comment type="function">
    <text evidence="1">Decomposes hydrogen peroxide into water and oxygen; serves to protect cells from the toxic effects of hydrogen peroxide.</text>
</comment>
<dbReference type="CDD" id="cd08153">
    <property type="entry name" value="srpA_like"/>
    <property type="match status" value="1"/>
</dbReference>
<dbReference type="Gene3D" id="2.40.180.10">
    <property type="entry name" value="Catalase core domain"/>
    <property type="match status" value="1"/>
</dbReference>
<dbReference type="EC" id="1.11.1.-" evidence="8"/>
<evidence type="ECO:0000256" key="5">
    <source>
        <dbReference type="ARBA" id="ARBA00022723"/>
    </source>
</evidence>
<feature type="region of interest" description="Disordered" evidence="9">
    <location>
        <begin position="337"/>
        <end position="364"/>
    </location>
</feature>
<keyword evidence="10" id="KW-0812">Transmembrane</keyword>
<dbReference type="GO" id="GO:0004601">
    <property type="term" value="F:peroxidase activity"/>
    <property type="evidence" value="ECO:0007669"/>
    <property type="project" value="UniProtKB-KW"/>
</dbReference>
<keyword evidence="13" id="KW-1185">Reference proteome</keyword>
<keyword evidence="7 8" id="KW-0408">Iron</keyword>
<keyword evidence="10" id="KW-1133">Transmembrane helix</keyword>
<dbReference type="PIRSF" id="PIRSF000296">
    <property type="entry name" value="SrpA"/>
    <property type="match status" value="1"/>
</dbReference>